<dbReference type="InterPro" id="IPR002178">
    <property type="entry name" value="PTS_EIIA_type-2_dom"/>
</dbReference>
<evidence type="ECO:0000313" key="3">
    <source>
        <dbReference type="Proteomes" id="UP000664701"/>
    </source>
</evidence>
<evidence type="ECO:0000313" key="2">
    <source>
        <dbReference type="EMBL" id="WYJ75998.1"/>
    </source>
</evidence>
<dbReference type="PANTHER" id="PTHR47738">
    <property type="entry name" value="PTS SYSTEM FRUCTOSE-LIKE EIIA COMPONENT-RELATED"/>
    <property type="match status" value="1"/>
</dbReference>
<dbReference type="RefSeq" id="WP_207942290.1">
    <property type="nucleotide sequence ID" value="NZ_CP147251.1"/>
</dbReference>
<keyword evidence="3" id="KW-1185">Reference proteome</keyword>
<proteinExistence type="predicted"/>
<feature type="domain" description="PTS EIIA type-2" evidence="1">
    <location>
        <begin position="7"/>
        <end position="154"/>
    </location>
</feature>
<dbReference type="InterPro" id="IPR051541">
    <property type="entry name" value="PTS_SugarTrans_NitroReg"/>
</dbReference>
<evidence type="ECO:0000259" key="1">
    <source>
        <dbReference type="PROSITE" id="PS51094"/>
    </source>
</evidence>
<dbReference type="InterPro" id="IPR016152">
    <property type="entry name" value="PTrfase/Anion_transptr"/>
</dbReference>
<dbReference type="Gene3D" id="3.40.930.10">
    <property type="entry name" value="Mannitol-specific EII, Chain A"/>
    <property type="match status" value="1"/>
</dbReference>
<organism evidence="2 3">
    <name type="scientific">Candidatus Enterococcus lowellii</name>
    <dbReference type="NCBI Taxonomy" id="2230877"/>
    <lineage>
        <taxon>Bacteria</taxon>
        <taxon>Bacillati</taxon>
        <taxon>Bacillota</taxon>
        <taxon>Bacilli</taxon>
        <taxon>Lactobacillales</taxon>
        <taxon>Enterococcaceae</taxon>
        <taxon>Enterococcus</taxon>
    </lineage>
</organism>
<gene>
    <name evidence="2" type="ORF">DOK78_000615</name>
</gene>
<name>A0ABZ2SJG6_9ENTE</name>
<reference evidence="2 3" key="1">
    <citation type="submission" date="2021-03" db="EMBL/GenBank/DDBJ databases">
        <authorList>
            <person name="Gilmore M.S."/>
            <person name="Schwartzman J."/>
            <person name="Van Tyne D."/>
            <person name="Martin M."/>
            <person name="Earl A.M."/>
            <person name="Manson A.L."/>
            <person name="Straub T."/>
            <person name="Salamzade R."/>
            <person name="Saavedra J."/>
            <person name="Lebreton F."/>
            <person name="Prichula J."/>
            <person name="Schaufler K."/>
            <person name="Gaca A."/>
            <person name="Sgardioli B."/>
            <person name="Wagenaar J."/>
            <person name="Strong T."/>
        </authorList>
    </citation>
    <scope>NUCLEOTIDE SEQUENCE [LARGE SCALE GENOMIC DNA]</scope>
    <source>
        <strain evidence="2 3">DIV2402</strain>
    </source>
</reference>
<protein>
    <recommendedName>
        <fullName evidence="1">PTS EIIA type-2 domain-containing protein</fullName>
    </recommendedName>
</protein>
<dbReference type="EMBL" id="CP147251">
    <property type="protein sequence ID" value="WYJ75998.1"/>
    <property type="molecule type" value="Genomic_DNA"/>
</dbReference>
<dbReference type="PANTHER" id="PTHR47738:SF3">
    <property type="entry name" value="PHOSPHOTRANSFERASE SYSTEM MANNITOL_FRUCTOSE-SPECIFIC IIA DOMAIN CONTAINING PROTEIN"/>
    <property type="match status" value="1"/>
</dbReference>
<reference evidence="2 3" key="2">
    <citation type="submission" date="2024-03" db="EMBL/GenBank/DDBJ databases">
        <title>The Genome Sequence of Enterococcus sp. DIV2402.</title>
        <authorList>
            <consortium name="The Broad Institute Genomics Platform"/>
            <consortium name="The Broad Institute Microbial Omics Core"/>
            <consortium name="The Broad Institute Genomic Center for Infectious Diseases"/>
            <person name="Earl A."/>
            <person name="Manson A."/>
            <person name="Gilmore M."/>
            <person name="Schwartman J."/>
            <person name="Shea T."/>
            <person name="Abouelleil A."/>
            <person name="Cao P."/>
            <person name="Chapman S."/>
            <person name="Cusick C."/>
            <person name="Young S."/>
            <person name="Neafsey D."/>
            <person name="Nusbaum C."/>
            <person name="Birren B."/>
        </authorList>
    </citation>
    <scope>NUCLEOTIDE SEQUENCE [LARGE SCALE GENOMIC DNA]</scope>
    <source>
        <strain evidence="2 3">DIV2402</strain>
    </source>
</reference>
<dbReference type="Pfam" id="PF00359">
    <property type="entry name" value="PTS_EIIA_2"/>
    <property type="match status" value="1"/>
</dbReference>
<dbReference type="SUPFAM" id="SSF55804">
    <property type="entry name" value="Phoshotransferase/anion transport protein"/>
    <property type="match status" value="1"/>
</dbReference>
<dbReference type="PROSITE" id="PS51094">
    <property type="entry name" value="PTS_EIIA_TYPE_2"/>
    <property type="match status" value="1"/>
</dbReference>
<dbReference type="CDD" id="cd00211">
    <property type="entry name" value="PTS_IIA_fru"/>
    <property type="match status" value="1"/>
</dbReference>
<dbReference type="Proteomes" id="UP000664701">
    <property type="component" value="Chromosome"/>
</dbReference>
<accession>A0ABZ2SJG6</accession>
<sequence length="156" mass="17821">MAEKVTDYLKNAPILLGDEFENREFVFTKVTEQTLEKGWVTEQFLQKIIEREQVFPTGLHQGSFGIAIPHTDPECIVEEFISLVVPKKPVTFQRMDDINLSVGADFIFILGLNQPHQQLAMLQQLMELIQNTTLLQALSKQTEAQDIITLLEENGY</sequence>